<feature type="transmembrane region" description="Helical" evidence="7">
    <location>
        <begin position="191"/>
        <end position="212"/>
    </location>
</feature>
<dbReference type="InterPro" id="IPR020846">
    <property type="entry name" value="MFS_dom"/>
</dbReference>
<reference evidence="9" key="1">
    <citation type="journal article" date="2022" name="Toxins">
        <title>Genomic Analysis of Sphingopyxis sp. USTB-05 for Biodegrading Cyanobacterial Hepatotoxins.</title>
        <authorList>
            <person name="Liu C."/>
            <person name="Xu Q."/>
            <person name="Zhao Z."/>
            <person name="Zhang H."/>
            <person name="Liu X."/>
            <person name="Yin C."/>
            <person name="Liu Y."/>
            <person name="Yan H."/>
        </authorList>
    </citation>
    <scope>NUCLEOTIDE SEQUENCE</scope>
    <source>
        <strain evidence="9">NBD5</strain>
    </source>
</reference>
<sequence>MSNVVRPERSVGVARARLVIAASSIGTVFEWYDFFLFGTMAPLIGRLFFPGGSETAQFLLVLASFGVGFGMRPLGAVLFGYFGDRLGRKYTFLFTVTMMGLATAAVGLVPTFAELGNAAPALLVLLRVIQGLAIGGEYGGAALYVAEHAPADRRGFYTSFIQTSVIGGFLLSLVVTLAVQAAVPAGAWEQWGWRLPFLLSLLLLAVSLWMRLRMQETPIFRAMRASGRVSHNPLRDSFADGANVRRMLVVLFGVAAGLTVVWYTSQFGALYFLQSAQRLDDGWARGLVGIGAVISLGWFLLFGRLSDRYGRKPFLVAGYGLTLLLLFPLFHMMASAANPAMKEAARRAPVIVSGPNCHYHPFALRGQPTECARILDHLAGRGVMYTKARTPGVAVTVGGVPVADRSAAGLDAALTRGGWSIAKVRPSLKSAAVMLLGIVLLGMLSGMTYGPVAALLPELFPARVRYTSASIPYHVGTGYFGGFLPFISQYIVARAGTPYAGLWYTMAVVLMALIVTILFLPETRGVDLDEDAPRI</sequence>
<dbReference type="PROSITE" id="PS00217">
    <property type="entry name" value="SUGAR_TRANSPORT_2"/>
    <property type="match status" value="2"/>
</dbReference>
<name>A0ABY4XAN2_9SPHN</name>
<evidence type="ECO:0000256" key="6">
    <source>
        <dbReference type="ARBA" id="ARBA00023136"/>
    </source>
</evidence>
<feature type="transmembrane region" description="Helical" evidence="7">
    <location>
        <begin position="244"/>
        <end position="263"/>
    </location>
</feature>
<evidence type="ECO:0000256" key="4">
    <source>
        <dbReference type="ARBA" id="ARBA00022692"/>
    </source>
</evidence>
<feature type="transmembrane region" description="Helical" evidence="7">
    <location>
        <begin position="502"/>
        <end position="520"/>
    </location>
</feature>
<dbReference type="PANTHER" id="PTHR43045">
    <property type="entry name" value="SHIKIMATE TRANSPORTER"/>
    <property type="match status" value="1"/>
</dbReference>
<evidence type="ECO:0000259" key="8">
    <source>
        <dbReference type="PROSITE" id="PS50850"/>
    </source>
</evidence>
<feature type="transmembrane region" description="Helical" evidence="7">
    <location>
        <begin position="283"/>
        <end position="302"/>
    </location>
</feature>
<evidence type="ECO:0000313" key="10">
    <source>
        <dbReference type="Proteomes" id="UP001056937"/>
    </source>
</evidence>
<dbReference type="PROSITE" id="PS50850">
    <property type="entry name" value="MFS"/>
    <property type="match status" value="1"/>
</dbReference>
<comment type="subcellular location">
    <subcellularLocation>
        <location evidence="1">Cell membrane</location>
        <topology evidence="1">Multi-pass membrane protein</topology>
    </subcellularLocation>
</comment>
<evidence type="ECO:0000256" key="3">
    <source>
        <dbReference type="ARBA" id="ARBA00022475"/>
    </source>
</evidence>
<dbReference type="Proteomes" id="UP001056937">
    <property type="component" value="Chromosome 1"/>
</dbReference>
<evidence type="ECO:0000256" key="5">
    <source>
        <dbReference type="ARBA" id="ARBA00022989"/>
    </source>
</evidence>
<feature type="domain" description="Major facilitator superfamily (MFS) profile" evidence="8">
    <location>
        <begin position="19"/>
        <end position="524"/>
    </location>
</feature>
<feature type="transmembrane region" description="Helical" evidence="7">
    <location>
        <begin position="119"/>
        <end position="144"/>
    </location>
</feature>
<feature type="transmembrane region" description="Helical" evidence="7">
    <location>
        <begin position="58"/>
        <end position="83"/>
    </location>
</feature>
<keyword evidence="2" id="KW-0813">Transport</keyword>
<accession>A0ABY4XAN2</accession>
<protein>
    <submittedName>
        <fullName evidence="9">MFS transporter</fullName>
    </submittedName>
</protein>
<keyword evidence="10" id="KW-1185">Reference proteome</keyword>
<dbReference type="PANTHER" id="PTHR43045:SF7">
    <property type="entry name" value="MAJOR FACILITATOR SUPERFAMILY TRANSPORTER"/>
    <property type="match status" value="1"/>
</dbReference>
<dbReference type="SUPFAM" id="SSF103473">
    <property type="entry name" value="MFS general substrate transporter"/>
    <property type="match status" value="1"/>
</dbReference>
<feature type="transmembrane region" description="Helical" evidence="7">
    <location>
        <begin position="90"/>
        <end position="113"/>
    </location>
</feature>
<evidence type="ECO:0000313" key="9">
    <source>
        <dbReference type="EMBL" id="USI74027.1"/>
    </source>
</evidence>
<keyword evidence="5 7" id="KW-1133">Transmembrane helix</keyword>
<feature type="transmembrane region" description="Helical" evidence="7">
    <location>
        <begin position="156"/>
        <end position="179"/>
    </location>
</feature>
<proteinExistence type="predicted"/>
<dbReference type="Pfam" id="PF00083">
    <property type="entry name" value="Sugar_tr"/>
    <property type="match status" value="2"/>
</dbReference>
<feature type="transmembrane region" description="Helical" evidence="7">
    <location>
        <begin position="432"/>
        <end position="456"/>
    </location>
</feature>
<organism evidence="9 10">
    <name type="scientific">Sphingomonas morindae</name>
    <dbReference type="NCBI Taxonomy" id="1541170"/>
    <lineage>
        <taxon>Bacteria</taxon>
        <taxon>Pseudomonadati</taxon>
        <taxon>Pseudomonadota</taxon>
        <taxon>Alphaproteobacteria</taxon>
        <taxon>Sphingomonadales</taxon>
        <taxon>Sphingomonadaceae</taxon>
        <taxon>Sphingomonas</taxon>
    </lineage>
</organism>
<dbReference type="Gene3D" id="1.20.1250.20">
    <property type="entry name" value="MFS general substrate transporter like domains"/>
    <property type="match status" value="2"/>
</dbReference>
<keyword evidence="4 7" id="KW-0812">Transmembrane</keyword>
<feature type="transmembrane region" description="Helical" evidence="7">
    <location>
        <begin position="477"/>
        <end position="496"/>
    </location>
</feature>
<evidence type="ECO:0000256" key="2">
    <source>
        <dbReference type="ARBA" id="ARBA00022448"/>
    </source>
</evidence>
<keyword evidence="6 7" id="KW-0472">Membrane</keyword>
<dbReference type="InterPro" id="IPR005829">
    <property type="entry name" value="Sugar_transporter_CS"/>
</dbReference>
<evidence type="ECO:0000256" key="1">
    <source>
        <dbReference type="ARBA" id="ARBA00004651"/>
    </source>
</evidence>
<dbReference type="EMBL" id="CP084930">
    <property type="protein sequence ID" value="USI74027.1"/>
    <property type="molecule type" value="Genomic_DNA"/>
</dbReference>
<dbReference type="RefSeq" id="WP_252167833.1">
    <property type="nucleotide sequence ID" value="NZ_CP084930.1"/>
</dbReference>
<feature type="transmembrane region" description="Helical" evidence="7">
    <location>
        <begin position="18"/>
        <end position="38"/>
    </location>
</feature>
<keyword evidence="3" id="KW-1003">Cell membrane</keyword>
<dbReference type="InterPro" id="IPR036259">
    <property type="entry name" value="MFS_trans_sf"/>
</dbReference>
<evidence type="ECO:0000256" key="7">
    <source>
        <dbReference type="SAM" id="Phobius"/>
    </source>
</evidence>
<dbReference type="InterPro" id="IPR005828">
    <property type="entry name" value="MFS_sugar_transport-like"/>
</dbReference>
<gene>
    <name evidence="9" type="ORF">LHA26_06075</name>
</gene>